<evidence type="ECO:0000313" key="3">
    <source>
        <dbReference type="Proteomes" id="UP000008144"/>
    </source>
</evidence>
<feature type="chain" id="PRO_5003577094" evidence="1">
    <location>
        <begin position="18"/>
        <end position="193"/>
    </location>
</feature>
<dbReference type="Proteomes" id="UP000008144">
    <property type="component" value="Chromosome 1"/>
</dbReference>
<reference evidence="2" key="2">
    <citation type="journal article" date="2008" name="Genome Biol.">
        <title>Improved genome assembly and evidence-based global gene model set for the chordate Ciona intestinalis: new insight into intron and operon populations.</title>
        <authorList>
            <person name="Satou Y."/>
            <person name="Mineta K."/>
            <person name="Ogasawara M."/>
            <person name="Sasakura Y."/>
            <person name="Shoguchi E."/>
            <person name="Ueno K."/>
            <person name="Yamada L."/>
            <person name="Matsumoto J."/>
            <person name="Wasserscheid J."/>
            <person name="Dewar K."/>
            <person name="Wiley G.B."/>
            <person name="Macmil S.L."/>
            <person name="Roe B.A."/>
            <person name="Zeller R.W."/>
            <person name="Hastings K.E."/>
            <person name="Lemaire P."/>
            <person name="Lindquist E."/>
            <person name="Endo T."/>
            <person name="Hotta K."/>
            <person name="Inaba K."/>
        </authorList>
    </citation>
    <scope>NUCLEOTIDE SEQUENCE [LARGE SCALE GENOMIC DNA]</scope>
    <source>
        <strain evidence="2">wild type</strain>
    </source>
</reference>
<reference evidence="3" key="1">
    <citation type="journal article" date="2002" name="Science">
        <title>The draft genome of Ciona intestinalis: insights into chordate and vertebrate origins.</title>
        <authorList>
            <person name="Dehal P."/>
            <person name="Satou Y."/>
            <person name="Campbell R.K."/>
            <person name="Chapman J."/>
            <person name="Degnan B."/>
            <person name="De Tomaso A."/>
            <person name="Davidson B."/>
            <person name="Di Gregorio A."/>
            <person name="Gelpke M."/>
            <person name="Goodstein D.M."/>
            <person name="Harafuji N."/>
            <person name="Hastings K.E."/>
            <person name="Ho I."/>
            <person name="Hotta K."/>
            <person name="Huang W."/>
            <person name="Kawashima T."/>
            <person name="Lemaire P."/>
            <person name="Martinez D."/>
            <person name="Meinertzhagen I.A."/>
            <person name="Necula S."/>
            <person name="Nonaka M."/>
            <person name="Putnam N."/>
            <person name="Rash S."/>
            <person name="Saiga H."/>
            <person name="Satake M."/>
            <person name="Terry A."/>
            <person name="Yamada L."/>
            <person name="Wang H.G."/>
            <person name="Awazu S."/>
            <person name="Azumi K."/>
            <person name="Boore J."/>
            <person name="Branno M."/>
            <person name="Chin-Bow S."/>
            <person name="DeSantis R."/>
            <person name="Doyle S."/>
            <person name="Francino P."/>
            <person name="Keys D.N."/>
            <person name="Haga S."/>
            <person name="Hayashi H."/>
            <person name="Hino K."/>
            <person name="Imai K.S."/>
            <person name="Inaba K."/>
            <person name="Kano S."/>
            <person name="Kobayashi K."/>
            <person name="Kobayashi M."/>
            <person name="Lee B.I."/>
            <person name="Makabe K.W."/>
            <person name="Manohar C."/>
            <person name="Matassi G."/>
            <person name="Medina M."/>
            <person name="Mochizuki Y."/>
            <person name="Mount S."/>
            <person name="Morishita T."/>
            <person name="Miura S."/>
            <person name="Nakayama A."/>
            <person name="Nishizaka S."/>
            <person name="Nomoto H."/>
            <person name="Ohta F."/>
            <person name="Oishi K."/>
            <person name="Rigoutsos I."/>
            <person name="Sano M."/>
            <person name="Sasaki A."/>
            <person name="Sasakura Y."/>
            <person name="Shoguchi E."/>
            <person name="Shin-i T."/>
            <person name="Spagnuolo A."/>
            <person name="Stainier D."/>
            <person name="Suzuki M.M."/>
            <person name="Tassy O."/>
            <person name="Takatori N."/>
            <person name="Tokuoka M."/>
            <person name="Yagi K."/>
            <person name="Yoshizaki F."/>
            <person name="Wada S."/>
            <person name="Zhang C."/>
            <person name="Hyatt P.D."/>
            <person name="Larimer F."/>
            <person name="Detter C."/>
            <person name="Doggett N."/>
            <person name="Glavina T."/>
            <person name="Hawkins T."/>
            <person name="Richardson P."/>
            <person name="Lucas S."/>
            <person name="Kohara Y."/>
            <person name="Levine M."/>
            <person name="Satoh N."/>
            <person name="Rokhsar D.S."/>
        </authorList>
    </citation>
    <scope>NUCLEOTIDE SEQUENCE [LARGE SCALE GENOMIC DNA]</scope>
</reference>
<dbReference type="InParanoid" id="H2XYK5"/>
<reference evidence="2" key="3">
    <citation type="submission" date="2025-08" db="UniProtKB">
        <authorList>
            <consortium name="Ensembl"/>
        </authorList>
    </citation>
    <scope>IDENTIFICATION</scope>
</reference>
<dbReference type="HOGENOM" id="CLU_1408280_0_0_1"/>
<name>H2XYK5_CIOIN</name>
<proteinExistence type="predicted"/>
<feature type="signal peptide" evidence="1">
    <location>
        <begin position="1"/>
        <end position="17"/>
    </location>
</feature>
<keyword evidence="3" id="KW-1185">Reference proteome</keyword>
<dbReference type="EMBL" id="EAAA01000053">
    <property type="status" value="NOT_ANNOTATED_CDS"/>
    <property type="molecule type" value="Genomic_DNA"/>
</dbReference>
<keyword evidence="1" id="KW-0732">Signal</keyword>
<evidence type="ECO:0000256" key="1">
    <source>
        <dbReference type="SAM" id="SignalP"/>
    </source>
</evidence>
<organism evidence="2 3">
    <name type="scientific">Ciona intestinalis</name>
    <name type="common">Transparent sea squirt</name>
    <name type="synonym">Ascidia intestinalis</name>
    <dbReference type="NCBI Taxonomy" id="7719"/>
    <lineage>
        <taxon>Eukaryota</taxon>
        <taxon>Metazoa</taxon>
        <taxon>Chordata</taxon>
        <taxon>Tunicata</taxon>
        <taxon>Ascidiacea</taxon>
        <taxon>Phlebobranchia</taxon>
        <taxon>Cionidae</taxon>
        <taxon>Ciona</taxon>
    </lineage>
</organism>
<dbReference type="Ensembl" id="ENSCINT00000033092.1">
    <property type="protein sequence ID" value="ENSCINP00000034739.1"/>
    <property type="gene ID" value="ENSCING00000023285.1"/>
</dbReference>
<sequence length="193" mass="21089">MLVALLVFCSLFTNCYSLGQAKTIPLPAASCSRAPLVEPKDILCDVNSTSLVRCWGDRASFNASKDEWSTVCVFRTPPAVSDISKYQCLVKNDLGPVKCKAKNGSTFLASCLFTVFKCKHNCIGKVLSLYDEGGHCGATDRWCPEDNLYSFTAPLASPGTKHIFSDLQQLHLTPPSYCIPWPTWKIATVAVSV</sequence>
<dbReference type="AlphaFoldDB" id="H2XYK5"/>
<protein>
    <submittedName>
        <fullName evidence="2">Uncharacterized protein</fullName>
    </submittedName>
</protein>
<evidence type="ECO:0000313" key="2">
    <source>
        <dbReference type="Ensembl" id="ENSCINP00000034739.1"/>
    </source>
</evidence>
<reference evidence="2" key="4">
    <citation type="submission" date="2025-09" db="UniProtKB">
        <authorList>
            <consortium name="Ensembl"/>
        </authorList>
    </citation>
    <scope>IDENTIFICATION</scope>
</reference>
<accession>H2XYK5</accession>